<dbReference type="Gene3D" id="2.20.25.10">
    <property type="match status" value="1"/>
</dbReference>
<sequence length="139" mass="14982">MKATVRWVNNAMFLGESGSGHTVVMDGPEDSGGRNLGVRPMEMLLLGTGGCSSFDVVNILRKSRQDIVDCVVDMEATRADGVPAVFESIHMHFKVTGNNLSEKQVERAVHLSADKYCSASIMLGEAGVKVTHSFEIVTP</sequence>
<dbReference type="SUPFAM" id="SSF82784">
    <property type="entry name" value="OsmC-like"/>
    <property type="match status" value="1"/>
</dbReference>
<evidence type="ECO:0000313" key="2">
    <source>
        <dbReference type="Proteomes" id="UP000627715"/>
    </source>
</evidence>
<reference evidence="1" key="2">
    <citation type="submission" date="2020-09" db="EMBL/GenBank/DDBJ databases">
        <authorList>
            <person name="Sun Q."/>
            <person name="Zhou Y."/>
        </authorList>
    </citation>
    <scope>NUCLEOTIDE SEQUENCE</scope>
    <source>
        <strain evidence="1">CGMCC 1.15425</strain>
    </source>
</reference>
<gene>
    <name evidence="1" type="ORF">GCM10011403_18650</name>
</gene>
<reference evidence="1" key="1">
    <citation type="journal article" date="2014" name="Int. J. Syst. Evol. Microbiol.">
        <title>Complete genome sequence of Corynebacterium casei LMG S-19264T (=DSM 44701T), isolated from a smear-ripened cheese.</title>
        <authorList>
            <consortium name="US DOE Joint Genome Institute (JGI-PGF)"/>
            <person name="Walter F."/>
            <person name="Albersmeier A."/>
            <person name="Kalinowski J."/>
            <person name="Ruckert C."/>
        </authorList>
    </citation>
    <scope>NUCLEOTIDE SEQUENCE</scope>
    <source>
        <strain evidence="1">CGMCC 1.15425</strain>
    </source>
</reference>
<dbReference type="Proteomes" id="UP000627715">
    <property type="component" value="Unassembled WGS sequence"/>
</dbReference>
<protein>
    <submittedName>
        <fullName evidence="1">Peroxiredoxin</fullName>
    </submittedName>
</protein>
<name>A0A916VJ06_9GAMM</name>
<dbReference type="OrthoDB" id="9804010at2"/>
<proteinExistence type="predicted"/>
<dbReference type="RefSeq" id="WP_068810912.1">
    <property type="nucleotide sequence ID" value="NZ_BMIY01000007.1"/>
</dbReference>
<organism evidence="1 2">
    <name type="scientific">Pseudohongiella nitratireducens</name>
    <dbReference type="NCBI Taxonomy" id="1768907"/>
    <lineage>
        <taxon>Bacteria</taxon>
        <taxon>Pseudomonadati</taxon>
        <taxon>Pseudomonadota</taxon>
        <taxon>Gammaproteobacteria</taxon>
        <taxon>Pseudomonadales</taxon>
        <taxon>Pseudohongiellaceae</taxon>
        <taxon>Pseudohongiella</taxon>
    </lineage>
</organism>
<dbReference type="NCBIfam" id="NF008009">
    <property type="entry name" value="PRK10738.1"/>
    <property type="match status" value="1"/>
</dbReference>
<keyword evidence="2" id="KW-1185">Reference proteome</keyword>
<accession>A0A916VJ06</accession>
<dbReference type="InterPro" id="IPR036102">
    <property type="entry name" value="OsmC/Ohrsf"/>
</dbReference>
<dbReference type="EMBL" id="BMIY01000007">
    <property type="protein sequence ID" value="GFZ76046.1"/>
    <property type="molecule type" value="Genomic_DNA"/>
</dbReference>
<dbReference type="Gene3D" id="3.30.300.20">
    <property type="match status" value="1"/>
</dbReference>
<dbReference type="Pfam" id="PF02566">
    <property type="entry name" value="OsmC"/>
    <property type="match status" value="1"/>
</dbReference>
<dbReference type="AlphaFoldDB" id="A0A916VJ06"/>
<evidence type="ECO:0000313" key="1">
    <source>
        <dbReference type="EMBL" id="GFZ76046.1"/>
    </source>
</evidence>
<comment type="caution">
    <text evidence="1">The sequence shown here is derived from an EMBL/GenBank/DDBJ whole genome shotgun (WGS) entry which is preliminary data.</text>
</comment>
<dbReference type="PANTHER" id="PTHR34352:SF1">
    <property type="entry name" value="PROTEIN YHFA"/>
    <property type="match status" value="1"/>
</dbReference>
<dbReference type="InterPro" id="IPR015946">
    <property type="entry name" value="KH_dom-like_a/b"/>
</dbReference>
<dbReference type="InterPro" id="IPR003718">
    <property type="entry name" value="OsmC/Ohr_fam"/>
</dbReference>
<dbReference type="PANTHER" id="PTHR34352">
    <property type="entry name" value="PROTEIN YHFA"/>
    <property type="match status" value="1"/>
</dbReference>